<name>A0A1I7RR84_BURXY</name>
<dbReference type="Gene3D" id="2.70.170.10">
    <property type="entry name" value="Neurotransmitter-gated ion-channel ligand-binding domain"/>
    <property type="match status" value="1"/>
</dbReference>
<evidence type="ECO:0000313" key="3">
    <source>
        <dbReference type="Proteomes" id="UP000095284"/>
    </source>
</evidence>
<dbReference type="GO" id="GO:0005230">
    <property type="term" value="F:extracellular ligand-gated monoatomic ion channel activity"/>
    <property type="evidence" value="ECO:0007669"/>
    <property type="project" value="InterPro"/>
</dbReference>
<dbReference type="InterPro" id="IPR006202">
    <property type="entry name" value="Neur_chan_lig-bd"/>
</dbReference>
<accession>A0A1I7RR84</accession>
<dbReference type="GO" id="GO:0016020">
    <property type="term" value="C:membrane"/>
    <property type="evidence" value="ECO:0007669"/>
    <property type="project" value="InterPro"/>
</dbReference>
<feature type="signal peptide" evidence="1">
    <location>
        <begin position="1"/>
        <end position="19"/>
    </location>
</feature>
<feature type="domain" description="Neurotransmitter-gated ion-channel ligand-binding" evidence="2">
    <location>
        <begin position="24"/>
        <end position="65"/>
    </location>
</feature>
<proteinExistence type="predicted"/>
<reference evidence="4" key="1">
    <citation type="submission" date="2016-11" db="UniProtKB">
        <authorList>
            <consortium name="WormBaseParasite"/>
        </authorList>
    </citation>
    <scope>IDENTIFICATION</scope>
</reference>
<keyword evidence="1" id="KW-0732">Signal</keyword>
<dbReference type="Proteomes" id="UP000095284">
    <property type="component" value="Unplaced"/>
</dbReference>
<dbReference type="SUPFAM" id="SSF63712">
    <property type="entry name" value="Nicotinic receptor ligand binding domain-like"/>
    <property type="match status" value="1"/>
</dbReference>
<feature type="chain" id="PRO_5009304702" evidence="1">
    <location>
        <begin position="20"/>
        <end position="84"/>
    </location>
</feature>
<protein>
    <submittedName>
        <fullName evidence="4">Neur_chan_LBD domain-containing protein</fullName>
    </submittedName>
</protein>
<dbReference type="WBParaSite" id="BXY_0323100.1">
    <property type="protein sequence ID" value="BXY_0323100.1"/>
    <property type="gene ID" value="BXY_0323100"/>
</dbReference>
<evidence type="ECO:0000313" key="4">
    <source>
        <dbReference type="WBParaSite" id="BXY_0323100.1"/>
    </source>
</evidence>
<dbReference type="InterPro" id="IPR036734">
    <property type="entry name" value="Neur_chan_lig-bd_sf"/>
</dbReference>
<evidence type="ECO:0000256" key="1">
    <source>
        <dbReference type="SAM" id="SignalP"/>
    </source>
</evidence>
<evidence type="ECO:0000259" key="2">
    <source>
        <dbReference type="Pfam" id="PF02931"/>
    </source>
</evidence>
<organism evidence="3 4">
    <name type="scientific">Bursaphelenchus xylophilus</name>
    <name type="common">Pinewood nematode worm</name>
    <name type="synonym">Aphelenchoides xylophilus</name>
    <dbReference type="NCBI Taxonomy" id="6326"/>
    <lineage>
        <taxon>Eukaryota</taxon>
        <taxon>Metazoa</taxon>
        <taxon>Ecdysozoa</taxon>
        <taxon>Nematoda</taxon>
        <taxon>Chromadorea</taxon>
        <taxon>Rhabditida</taxon>
        <taxon>Tylenchina</taxon>
        <taxon>Tylenchomorpha</taxon>
        <taxon>Aphelenchoidea</taxon>
        <taxon>Aphelenchoididae</taxon>
        <taxon>Bursaphelenchus</taxon>
    </lineage>
</organism>
<dbReference type="Pfam" id="PF02931">
    <property type="entry name" value="Neur_chan_LBD"/>
    <property type="match status" value="1"/>
</dbReference>
<dbReference type="AlphaFoldDB" id="A0A1I7RR84"/>
<sequence length="84" mass="9651">MLHSLTLLIIALLIPLAHLSKHANQLYEDLLYSYNKSVRPVSNTSQPVMVQFGASLIRIIDVNELKLWRRRKFVPTLGSNPIRQ</sequence>